<evidence type="ECO:0000256" key="1">
    <source>
        <dbReference type="SAM" id="MobiDB-lite"/>
    </source>
</evidence>
<sequence>MSQLLLLLARDRLQLWSFPTASKETLTKKMTKISALVTVGGSWLPRMGALIHDASCIEKKCVKATRVPMRSNSPTTNSMRAKNTRTNHMILTFMAQQTSFVRRRVLLRLNCPTKNAKRKNAKNKKKLRTNTPPCRVNTATTTRSGFWKRF</sequence>
<proteinExistence type="predicted"/>
<evidence type="ECO:0000313" key="3">
    <source>
        <dbReference type="Proteomes" id="UP000051952"/>
    </source>
</evidence>
<evidence type="ECO:0000313" key="2">
    <source>
        <dbReference type="EMBL" id="CUF00850.1"/>
    </source>
</evidence>
<feature type="compositionally biased region" description="Basic residues" evidence="1">
    <location>
        <begin position="116"/>
        <end position="128"/>
    </location>
</feature>
<dbReference type="VEuPathDB" id="TriTrypDB:BSAL_58160"/>
<name>A0A0S4IK35_BODSA</name>
<protein>
    <submittedName>
        <fullName evidence="2">Uncharacterized protein</fullName>
    </submittedName>
</protein>
<organism evidence="2 3">
    <name type="scientific">Bodo saltans</name>
    <name type="common">Flagellated protozoan</name>
    <dbReference type="NCBI Taxonomy" id="75058"/>
    <lineage>
        <taxon>Eukaryota</taxon>
        <taxon>Discoba</taxon>
        <taxon>Euglenozoa</taxon>
        <taxon>Kinetoplastea</taxon>
        <taxon>Metakinetoplastina</taxon>
        <taxon>Eubodonida</taxon>
        <taxon>Bodonidae</taxon>
        <taxon>Bodo</taxon>
    </lineage>
</organism>
<feature type="region of interest" description="Disordered" evidence="1">
    <location>
        <begin position="116"/>
        <end position="150"/>
    </location>
</feature>
<reference evidence="3" key="1">
    <citation type="submission" date="2015-09" db="EMBL/GenBank/DDBJ databases">
        <authorList>
            <consortium name="Pathogen Informatics"/>
        </authorList>
    </citation>
    <scope>NUCLEOTIDE SEQUENCE [LARGE SCALE GENOMIC DNA]</scope>
    <source>
        <strain evidence="3">Lake Konstanz</strain>
    </source>
</reference>
<gene>
    <name evidence="2" type="ORF">BSAL_58160</name>
</gene>
<accession>A0A0S4IK35</accession>
<dbReference type="EMBL" id="CYKH01000225">
    <property type="protein sequence ID" value="CUF00850.1"/>
    <property type="molecule type" value="Genomic_DNA"/>
</dbReference>
<dbReference type="Proteomes" id="UP000051952">
    <property type="component" value="Unassembled WGS sequence"/>
</dbReference>
<keyword evidence="3" id="KW-1185">Reference proteome</keyword>
<dbReference type="AlphaFoldDB" id="A0A0S4IK35"/>